<protein>
    <recommendedName>
        <fullName evidence="1">Protein kinase domain-containing protein</fullName>
    </recommendedName>
</protein>
<evidence type="ECO:0000259" key="1">
    <source>
        <dbReference type="PROSITE" id="PS50011"/>
    </source>
</evidence>
<accession>A0A397GIK9</accession>
<proteinExistence type="predicted"/>
<dbReference type="GO" id="GO:0005524">
    <property type="term" value="F:ATP binding"/>
    <property type="evidence" value="ECO:0007669"/>
    <property type="project" value="InterPro"/>
</dbReference>
<dbReference type="PROSITE" id="PS50011">
    <property type="entry name" value="PROTEIN_KINASE_DOM"/>
    <property type="match status" value="1"/>
</dbReference>
<dbReference type="Gene3D" id="1.10.510.10">
    <property type="entry name" value="Transferase(Phosphotransferase) domain 1"/>
    <property type="match status" value="1"/>
</dbReference>
<dbReference type="SUPFAM" id="SSF56112">
    <property type="entry name" value="Protein kinase-like (PK-like)"/>
    <property type="match status" value="1"/>
</dbReference>
<comment type="caution">
    <text evidence="2">The sequence shown here is derived from an EMBL/GenBank/DDBJ whole genome shotgun (WGS) entry which is preliminary data.</text>
</comment>
<keyword evidence="3" id="KW-1185">Reference proteome</keyword>
<dbReference type="InterPro" id="IPR011009">
    <property type="entry name" value="Kinase-like_dom_sf"/>
</dbReference>
<organism evidence="2 3">
    <name type="scientific">Diversispora epigaea</name>
    <dbReference type="NCBI Taxonomy" id="1348612"/>
    <lineage>
        <taxon>Eukaryota</taxon>
        <taxon>Fungi</taxon>
        <taxon>Fungi incertae sedis</taxon>
        <taxon>Mucoromycota</taxon>
        <taxon>Glomeromycotina</taxon>
        <taxon>Glomeromycetes</taxon>
        <taxon>Diversisporales</taxon>
        <taxon>Diversisporaceae</taxon>
        <taxon>Diversispora</taxon>
    </lineage>
</organism>
<dbReference type="OrthoDB" id="6718656at2759"/>
<reference evidence="2 3" key="1">
    <citation type="submission" date="2018-08" db="EMBL/GenBank/DDBJ databases">
        <title>Genome and evolution of the arbuscular mycorrhizal fungus Diversispora epigaea (formerly Glomus versiforme) and its bacterial endosymbionts.</title>
        <authorList>
            <person name="Sun X."/>
            <person name="Fei Z."/>
            <person name="Harrison M."/>
        </authorList>
    </citation>
    <scope>NUCLEOTIDE SEQUENCE [LARGE SCALE GENOMIC DNA]</scope>
    <source>
        <strain evidence="2 3">IT104</strain>
    </source>
</reference>
<name>A0A397GIK9_9GLOM</name>
<sequence length="104" mass="11817">MLYAQIDHGEPRYFWYGSLNTTTNLDNGVFGIIPYIEPKRLANPNYPHDKASDVHRLGVILWEMSSGQPPFKDLPHDAVLALSICDGVRETPIVSTPQEYKLLY</sequence>
<gene>
    <name evidence="2" type="ORF">Glove_501g9</name>
</gene>
<dbReference type="EMBL" id="PQFF01000434">
    <property type="protein sequence ID" value="RHZ50327.1"/>
    <property type="molecule type" value="Genomic_DNA"/>
</dbReference>
<dbReference type="AlphaFoldDB" id="A0A397GIK9"/>
<dbReference type="GO" id="GO:0004672">
    <property type="term" value="F:protein kinase activity"/>
    <property type="evidence" value="ECO:0007669"/>
    <property type="project" value="InterPro"/>
</dbReference>
<feature type="domain" description="Protein kinase" evidence="1">
    <location>
        <begin position="1"/>
        <end position="104"/>
    </location>
</feature>
<dbReference type="InterPro" id="IPR000719">
    <property type="entry name" value="Prot_kinase_dom"/>
</dbReference>
<dbReference type="Proteomes" id="UP000266861">
    <property type="component" value="Unassembled WGS sequence"/>
</dbReference>
<evidence type="ECO:0000313" key="3">
    <source>
        <dbReference type="Proteomes" id="UP000266861"/>
    </source>
</evidence>
<evidence type="ECO:0000313" key="2">
    <source>
        <dbReference type="EMBL" id="RHZ50327.1"/>
    </source>
</evidence>